<keyword evidence="3 6" id="KW-1133">Transmembrane helix</keyword>
<proteinExistence type="predicted"/>
<comment type="subcellular location">
    <subcellularLocation>
        <location evidence="1">Membrane</location>
        <topology evidence="1">Multi-pass membrane protein</topology>
    </subcellularLocation>
</comment>
<protein>
    <recommendedName>
        <fullName evidence="7">MSP domain-containing protein</fullName>
    </recommendedName>
</protein>
<keyword evidence="4 6" id="KW-0472">Membrane</keyword>
<evidence type="ECO:0000256" key="6">
    <source>
        <dbReference type="SAM" id="Phobius"/>
    </source>
</evidence>
<feature type="compositionally biased region" description="Low complexity" evidence="5">
    <location>
        <begin position="8"/>
        <end position="18"/>
    </location>
</feature>
<keyword evidence="2 6" id="KW-0812">Transmembrane</keyword>
<dbReference type="Pfam" id="PF00635">
    <property type="entry name" value="Motile_Sperm"/>
    <property type="match status" value="1"/>
</dbReference>
<dbReference type="PANTHER" id="PTHR34441:SF1">
    <property type="entry name" value="MOTILE SPERM DOMAIN-CONTAINING 1"/>
    <property type="match status" value="1"/>
</dbReference>
<dbReference type="SUPFAM" id="SSF49354">
    <property type="entry name" value="PapD-like"/>
    <property type="match status" value="1"/>
</dbReference>
<organism evidence="8 9">
    <name type="scientific">Clavelina lepadiformis</name>
    <name type="common">Light-bulb sea squirt</name>
    <name type="synonym">Ascidia lepadiformis</name>
    <dbReference type="NCBI Taxonomy" id="159417"/>
    <lineage>
        <taxon>Eukaryota</taxon>
        <taxon>Metazoa</taxon>
        <taxon>Chordata</taxon>
        <taxon>Tunicata</taxon>
        <taxon>Ascidiacea</taxon>
        <taxon>Aplousobranchia</taxon>
        <taxon>Clavelinidae</taxon>
        <taxon>Clavelina</taxon>
    </lineage>
</organism>
<evidence type="ECO:0000256" key="5">
    <source>
        <dbReference type="SAM" id="MobiDB-lite"/>
    </source>
</evidence>
<feature type="transmembrane region" description="Helical" evidence="6">
    <location>
        <begin position="216"/>
        <end position="235"/>
    </location>
</feature>
<evidence type="ECO:0000313" key="9">
    <source>
        <dbReference type="Proteomes" id="UP001642483"/>
    </source>
</evidence>
<dbReference type="EMBL" id="CAWYQH010000098">
    <property type="protein sequence ID" value="CAK8684751.1"/>
    <property type="molecule type" value="Genomic_DNA"/>
</dbReference>
<accession>A0ABP0G1Q9</accession>
<dbReference type="PROSITE" id="PS50202">
    <property type="entry name" value="MSP"/>
    <property type="match status" value="1"/>
</dbReference>
<gene>
    <name evidence="8" type="ORF">CVLEPA_LOCUS15870</name>
</gene>
<dbReference type="PANTHER" id="PTHR34441">
    <property type="entry name" value="MOTILE SPERM DOMAIN-CONTAINING PROTEIN 1"/>
    <property type="match status" value="1"/>
</dbReference>
<evidence type="ECO:0000256" key="3">
    <source>
        <dbReference type="ARBA" id="ARBA00022989"/>
    </source>
</evidence>
<evidence type="ECO:0000259" key="7">
    <source>
        <dbReference type="PROSITE" id="PS50202"/>
    </source>
</evidence>
<feature type="transmembrane region" description="Helical" evidence="6">
    <location>
        <begin position="173"/>
        <end position="196"/>
    </location>
</feature>
<name>A0ABP0G1Q9_CLALP</name>
<evidence type="ECO:0000256" key="2">
    <source>
        <dbReference type="ARBA" id="ARBA00022692"/>
    </source>
</evidence>
<dbReference type="InterPro" id="IPR000535">
    <property type="entry name" value="MSP_dom"/>
</dbReference>
<evidence type="ECO:0000313" key="8">
    <source>
        <dbReference type="EMBL" id="CAK8684751.1"/>
    </source>
</evidence>
<comment type="caution">
    <text evidence="8">The sequence shown here is derived from an EMBL/GenBank/DDBJ whole genome shotgun (WGS) entry which is preliminary data.</text>
</comment>
<feature type="region of interest" description="Disordered" evidence="5">
    <location>
        <begin position="1"/>
        <end position="20"/>
    </location>
</feature>
<evidence type="ECO:0000256" key="4">
    <source>
        <dbReference type="ARBA" id="ARBA00023136"/>
    </source>
</evidence>
<evidence type="ECO:0000256" key="1">
    <source>
        <dbReference type="ARBA" id="ARBA00004141"/>
    </source>
</evidence>
<dbReference type="InterPro" id="IPR039283">
    <property type="entry name" value="MOSPD1/3"/>
</dbReference>
<keyword evidence="9" id="KW-1185">Reference proteome</keyword>
<dbReference type="Gene3D" id="2.60.40.10">
    <property type="entry name" value="Immunoglobulins"/>
    <property type="match status" value="1"/>
</dbReference>
<feature type="domain" description="MSP" evidence="7">
    <location>
        <begin position="31"/>
        <end position="141"/>
    </location>
</feature>
<dbReference type="InterPro" id="IPR013783">
    <property type="entry name" value="Ig-like_fold"/>
</dbReference>
<reference evidence="8 9" key="1">
    <citation type="submission" date="2024-02" db="EMBL/GenBank/DDBJ databases">
        <authorList>
            <person name="Daric V."/>
            <person name="Darras S."/>
        </authorList>
    </citation>
    <scope>NUCLEOTIDE SEQUENCE [LARGE SCALE GENOMIC DNA]</scope>
</reference>
<sequence>MSKPKRFSSSTEASSAGSRHATSLIENKKLPIFVSPDKLLFYSDDGESHKRVLTVYNPYDFPVSFKVLSTAPDCYIVSETRGRIKQHCCIDIVIRRSNFDSPTVGISNKFRVEIYQIDQSPSLLQASSNLLGVKEIEAILLSQSNQSRSDSISKSTISESVNSQSVVHQKTEIVGGLSSQLLLVSVAVICILPLIAHTVGEENTKSIIPTYFSVTAYQKMLACYILGLVTSAIFYKI</sequence>
<dbReference type="Proteomes" id="UP001642483">
    <property type="component" value="Unassembled WGS sequence"/>
</dbReference>
<dbReference type="InterPro" id="IPR008962">
    <property type="entry name" value="PapD-like_sf"/>
</dbReference>